<organism evidence="10 11">
    <name type="scientific">Rhodamnia argentea</name>
    <dbReference type="NCBI Taxonomy" id="178133"/>
    <lineage>
        <taxon>Eukaryota</taxon>
        <taxon>Viridiplantae</taxon>
        <taxon>Streptophyta</taxon>
        <taxon>Embryophyta</taxon>
        <taxon>Tracheophyta</taxon>
        <taxon>Spermatophyta</taxon>
        <taxon>Magnoliopsida</taxon>
        <taxon>eudicotyledons</taxon>
        <taxon>Gunneridae</taxon>
        <taxon>Pentapetalae</taxon>
        <taxon>rosids</taxon>
        <taxon>malvids</taxon>
        <taxon>Myrtales</taxon>
        <taxon>Myrtaceae</taxon>
        <taxon>Myrtoideae</taxon>
        <taxon>Myrteae</taxon>
        <taxon>Australasian group</taxon>
        <taxon>Rhodamnia</taxon>
    </lineage>
</organism>
<dbReference type="Gene3D" id="3.80.10.10">
    <property type="entry name" value="Ribonuclease Inhibitor"/>
    <property type="match status" value="2"/>
</dbReference>
<accession>A0ABM3H465</accession>
<evidence type="ECO:0000256" key="5">
    <source>
        <dbReference type="SAM" id="Coils"/>
    </source>
</evidence>
<feature type="domain" description="Disease resistance R13L4/SHOC-2-like LRR" evidence="9">
    <location>
        <begin position="547"/>
        <end position="657"/>
    </location>
</feature>
<proteinExistence type="predicted"/>
<evidence type="ECO:0000259" key="9">
    <source>
        <dbReference type="Pfam" id="PF23598"/>
    </source>
</evidence>
<keyword evidence="2" id="KW-0547">Nucleotide-binding</keyword>
<dbReference type="InterPro" id="IPR027417">
    <property type="entry name" value="P-loop_NTPase"/>
</dbReference>
<dbReference type="PANTHER" id="PTHR36766">
    <property type="entry name" value="PLANT BROAD-SPECTRUM MILDEW RESISTANCE PROTEIN RPW8"/>
    <property type="match status" value="1"/>
</dbReference>
<dbReference type="Gene3D" id="1.10.10.10">
    <property type="entry name" value="Winged helix-like DNA-binding domain superfamily/Winged helix DNA-binding domain"/>
    <property type="match status" value="1"/>
</dbReference>
<dbReference type="InterPro" id="IPR036388">
    <property type="entry name" value="WH-like_DNA-bd_sf"/>
</dbReference>
<keyword evidence="1" id="KW-0677">Repeat</keyword>
<dbReference type="InterPro" id="IPR058922">
    <property type="entry name" value="WHD_DRP"/>
</dbReference>
<keyword evidence="5" id="KW-0175">Coiled coil</keyword>
<evidence type="ECO:0000313" key="11">
    <source>
        <dbReference type="RefSeq" id="XP_048131405.1"/>
    </source>
</evidence>
<dbReference type="Gene3D" id="1.20.5.4130">
    <property type="match status" value="1"/>
</dbReference>
<evidence type="ECO:0000259" key="7">
    <source>
        <dbReference type="Pfam" id="PF18052"/>
    </source>
</evidence>
<dbReference type="PRINTS" id="PR00364">
    <property type="entry name" value="DISEASERSIST"/>
</dbReference>
<dbReference type="Gene3D" id="1.10.8.430">
    <property type="entry name" value="Helical domain of apoptotic protease-activating factors"/>
    <property type="match status" value="1"/>
</dbReference>
<gene>
    <name evidence="11" type="primary">LOC115726402</name>
</gene>
<keyword evidence="4" id="KW-0067">ATP-binding</keyword>
<name>A0ABM3H465_9MYRT</name>
<dbReference type="Pfam" id="PF00931">
    <property type="entry name" value="NB-ARC"/>
    <property type="match status" value="1"/>
</dbReference>
<evidence type="ECO:0000256" key="4">
    <source>
        <dbReference type="ARBA" id="ARBA00022840"/>
    </source>
</evidence>
<dbReference type="Proteomes" id="UP000827889">
    <property type="component" value="Chromosome 3"/>
</dbReference>
<dbReference type="PANTHER" id="PTHR36766:SF67">
    <property type="entry name" value="DISEASE RESISTANCE PROTEIN RGA3"/>
    <property type="match status" value="1"/>
</dbReference>
<evidence type="ECO:0000259" key="6">
    <source>
        <dbReference type="Pfam" id="PF00931"/>
    </source>
</evidence>
<feature type="domain" description="Disease resistance protein winged helix" evidence="8">
    <location>
        <begin position="428"/>
        <end position="495"/>
    </location>
</feature>
<feature type="coiled-coil region" evidence="5">
    <location>
        <begin position="35"/>
        <end position="86"/>
    </location>
</feature>
<dbReference type="InterPro" id="IPR041118">
    <property type="entry name" value="Rx_N"/>
</dbReference>
<dbReference type="CDD" id="cd14798">
    <property type="entry name" value="RX-CC_like"/>
    <property type="match status" value="1"/>
</dbReference>
<evidence type="ECO:0000256" key="3">
    <source>
        <dbReference type="ARBA" id="ARBA00022821"/>
    </source>
</evidence>
<dbReference type="Pfam" id="PF18052">
    <property type="entry name" value="Rx_N"/>
    <property type="match status" value="1"/>
</dbReference>
<evidence type="ECO:0000256" key="2">
    <source>
        <dbReference type="ARBA" id="ARBA00022741"/>
    </source>
</evidence>
<keyword evidence="3" id="KW-0611">Plant defense</keyword>
<protein>
    <submittedName>
        <fullName evidence="11">Disease resistance protein RGA2-like</fullName>
    </submittedName>
</protein>
<keyword evidence="10" id="KW-1185">Reference proteome</keyword>
<evidence type="ECO:0000313" key="10">
    <source>
        <dbReference type="Proteomes" id="UP000827889"/>
    </source>
</evidence>
<dbReference type="Pfam" id="PF23559">
    <property type="entry name" value="WHD_DRP"/>
    <property type="match status" value="1"/>
</dbReference>
<evidence type="ECO:0000259" key="8">
    <source>
        <dbReference type="Pfam" id="PF23559"/>
    </source>
</evidence>
<dbReference type="GeneID" id="115726402"/>
<dbReference type="Gene3D" id="3.40.50.300">
    <property type="entry name" value="P-loop containing nucleotide triphosphate hydrolases"/>
    <property type="match status" value="1"/>
</dbReference>
<dbReference type="SUPFAM" id="SSF52540">
    <property type="entry name" value="P-loop containing nucleoside triphosphate hydrolases"/>
    <property type="match status" value="1"/>
</dbReference>
<dbReference type="InterPro" id="IPR042197">
    <property type="entry name" value="Apaf_helical"/>
</dbReference>
<dbReference type="RefSeq" id="XP_048131405.1">
    <property type="nucleotide sequence ID" value="XM_048275448.1"/>
</dbReference>
<sequence>MAESLVFSIAQGVLGKIASSAFQEAVAIYSVKDEIHELEDTMAAITAVLLDAEEQQAKNHGLQLWLRRLRDVLYDAEDVLDELECEALRKQVINRYGGIKEKVRRFFSLSNTLILRAKISHKSKEIRETLSKIFIEKNQFDLNVRSVDNGVAHLRSREMTYSFVSKLDVVGRESDKEKIIEILMQPDQKTLSVIPIVGIGGMGKTALAKLVYNDDNVKKQFESRLWVCVPEDFDLKKTIEAIIKDATGQSLSNLDIQQLQTSLRDIIKDKKFLLVLDDVWSDDRSRWEELKALLTEGASGSKIIVTTRSSKVAFIMGTHPVHNLKGLSHEDSMALFQKWAFDQKEKHPRPDFLEMGNDIVKKCQGVPLLVKTLGSLLYTKEEVRYWAHIRDSEVWKLVEERKDLLPVLKLSYDHLPSHLKRCFATFALFPRGFELDSNRLDDLWMASGLMSSTAEKEDSSVEYVKELWKRSLIQDVEESESILTFKVHDLVHSLATIVARNDCSIVSLDTEEISEGARYISFSSDSLEGISNFDGVPPFLRKPTSKRLRVIKFQFDCQDGVITREFARTCISKCNHLRYLNLMGGTFEELPSSICNFKQLRTLLLSGNKRLKKLPDTICELQSLLHLYLNRCSELGELPKNMKRLVSLRKLYVTTKQKSLQESGIQYLKSLQFLGLKGCQNLQVLFEGTCQLTCLRRLEILNCRGPISIPFAELIALQIFVIDDSNLMLTEENKPIFPSNLHTLAISKSEQVMELLQCLDQSACELEAFSVYDCPSFTAVPEWLPNHTHLRLIRLIRCPKLPYMPQGIQSITALKELRVESCGELSERCRPTMGVDWPKIAHIPRICLDLIWVQWMED</sequence>
<reference evidence="11" key="1">
    <citation type="submission" date="2025-08" db="UniProtKB">
        <authorList>
            <consortium name="RefSeq"/>
        </authorList>
    </citation>
    <scope>IDENTIFICATION</scope>
    <source>
        <tissue evidence="11">Leaf</tissue>
    </source>
</reference>
<feature type="domain" description="Disease resistance N-terminal" evidence="7">
    <location>
        <begin position="12"/>
        <end position="98"/>
    </location>
</feature>
<dbReference type="InterPro" id="IPR038005">
    <property type="entry name" value="RX-like_CC"/>
</dbReference>
<dbReference type="InterPro" id="IPR032675">
    <property type="entry name" value="LRR_dom_sf"/>
</dbReference>
<feature type="domain" description="NB-ARC" evidence="6">
    <location>
        <begin position="173"/>
        <end position="344"/>
    </location>
</feature>
<dbReference type="InterPro" id="IPR002182">
    <property type="entry name" value="NB-ARC"/>
</dbReference>
<dbReference type="InterPro" id="IPR055414">
    <property type="entry name" value="LRR_R13L4/SHOC2-like"/>
</dbReference>
<dbReference type="SUPFAM" id="SSF52058">
    <property type="entry name" value="L domain-like"/>
    <property type="match status" value="1"/>
</dbReference>
<evidence type="ECO:0000256" key="1">
    <source>
        <dbReference type="ARBA" id="ARBA00022737"/>
    </source>
</evidence>
<dbReference type="Pfam" id="PF23598">
    <property type="entry name" value="LRR_14"/>
    <property type="match status" value="1"/>
</dbReference>